<dbReference type="OrthoDB" id="9790390at2"/>
<accession>A0A318E5J1</accession>
<gene>
    <name evidence="6" type="ORF">C8D93_107105</name>
</gene>
<keyword evidence="3" id="KW-1015">Disulfide bond</keyword>
<protein>
    <submittedName>
        <fullName evidence="6">Thioredoxin</fullName>
    </submittedName>
</protein>
<dbReference type="PANTHER" id="PTHR45663">
    <property type="entry name" value="GEO12009P1"/>
    <property type="match status" value="1"/>
</dbReference>
<dbReference type="Gene3D" id="1.25.40.10">
    <property type="entry name" value="Tetratricopeptide repeat domain"/>
    <property type="match status" value="1"/>
</dbReference>
<evidence type="ECO:0000313" key="7">
    <source>
        <dbReference type="Proteomes" id="UP000248330"/>
    </source>
</evidence>
<dbReference type="Pfam" id="PF14561">
    <property type="entry name" value="TPR_20"/>
    <property type="match status" value="1"/>
</dbReference>
<dbReference type="PANTHER" id="PTHR45663:SF11">
    <property type="entry name" value="GEO12009P1"/>
    <property type="match status" value="1"/>
</dbReference>
<dbReference type="InterPro" id="IPR013766">
    <property type="entry name" value="Thioredoxin_domain"/>
</dbReference>
<dbReference type="AlphaFoldDB" id="A0A318E5J1"/>
<dbReference type="InterPro" id="IPR036249">
    <property type="entry name" value="Thioredoxin-like_sf"/>
</dbReference>
<dbReference type="Proteomes" id="UP000248330">
    <property type="component" value="Unassembled WGS sequence"/>
</dbReference>
<evidence type="ECO:0000256" key="2">
    <source>
        <dbReference type="ARBA" id="ARBA00022982"/>
    </source>
</evidence>
<dbReference type="PROSITE" id="PS00194">
    <property type="entry name" value="THIOREDOXIN_1"/>
    <property type="match status" value="1"/>
</dbReference>
<dbReference type="PRINTS" id="PR00421">
    <property type="entry name" value="THIOREDOXIN"/>
</dbReference>
<evidence type="ECO:0000256" key="1">
    <source>
        <dbReference type="ARBA" id="ARBA00022448"/>
    </source>
</evidence>
<evidence type="ECO:0000256" key="4">
    <source>
        <dbReference type="ARBA" id="ARBA00023284"/>
    </source>
</evidence>
<name>A0A318E5J1_9GAMM</name>
<dbReference type="Gene3D" id="3.40.30.10">
    <property type="entry name" value="Glutaredoxin"/>
    <property type="match status" value="1"/>
</dbReference>
<organism evidence="6 7">
    <name type="scientific">Sinimarinibacterium flocculans</name>
    <dbReference type="NCBI Taxonomy" id="985250"/>
    <lineage>
        <taxon>Bacteria</taxon>
        <taxon>Pseudomonadati</taxon>
        <taxon>Pseudomonadota</taxon>
        <taxon>Gammaproteobacteria</taxon>
        <taxon>Nevskiales</taxon>
        <taxon>Nevskiaceae</taxon>
        <taxon>Sinimarinibacterium</taxon>
    </lineage>
</organism>
<keyword evidence="1" id="KW-0813">Transport</keyword>
<keyword evidence="4" id="KW-0676">Redox-active center</keyword>
<dbReference type="InterPro" id="IPR017937">
    <property type="entry name" value="Thioredoxin_CS"/>
</dbReference>
<proteinExistence type="predicted"/>
<dbReference type="GO" id="GO:0015035">
    <property type="term" value="F:protein-disulfide reductase activity"/>
    <property type="evidence" value="ECO:0007669"/>
    <property type="project" value="TreeGrafter"/>
</dbReference>
<comment type="caution">
    <text evidence="6">The sequence shown here is derived from an EMBL/GenBank/DDBJ whole genome shotgun (WGS) entry which is preliminary data.</text>
</comment>
<dbReference type="GO" id="GO:0006950">
    <property type="term" value="P:response to stress"/>
    <property type="evidence" value="ECO:0007669"/>
    <property type="project" value="UniProtKB-ARBA"/>
</dbReference>
<evidence type="ECO:0000259" key="5">
    <source>
        <dbReference type="PROSITE" id="PS51352"/>
    </source>
</evidence>
<keyword evidence="2" id="KW-0249">Electron transport</keyword>
<feature type="domain" description="Thioredoxin" evidence="5">
    <location>
        <begin position="8"/>
        <end position="123"/>
    </location>
</feature>
<dbReference type="PROSITE" id="PS51352">
    <property type="entry name" value="THIOREDOXIN_2"/>
    <property type="match status" value="1"/>
</dbReference>
<dbReference type="InterPro" id="IPR011990">
    <property type="entry name" value="TPR-like_helical_dom_sf"/>
</dbReference>
<evidence type="ECO:0000313" key="6">
    <source>
        <dbReference type="EMBL" id="PXV66540.1"/>
    </source>
</evidence>
<sequence length="284" mass="31347">MAETLFGAAPGAGSASAEIIDVTDFAREVIERSQQIPVLVDFWADWCGPCKQLTPMIEAAVRRFAGRVVLAKVDTERHQQWAQRAGVRSIPNVKLIIGGRVVDEFTGVQPQSTIEQWLEQMLPPPPVDVVAEADALLAQGHVEDARALLMQALQDPQSPPGVPLRLARLLLLEDPQSALGLIAQIPPGTREHDDAQAMQRVLAFMQLSADDLEASPAKAPYVEAARRLSEGQIEAAMDSLIDAVRADRKFNEDAARKRLIDLFDWLGSGDERTREYRLRLYDVL</sequence>
<keyword evidence="7" id="KW-1185">Reference proteome</keyword>
<dbReference type="SUPFAM" id="SSF52833">
    <property type="entry name" value="Thioredoxin-like"/>
    <property type="match status" value="1"/>
</dbReference>
<dbReference type="Pfam" id="PF00085">
    <property type="entry name" value="Thioredoxin"/>
    <property type="match status" value="1"/>
</dbReference>
<evidence type="ECO:0000256" key="3">
    <source>
        <dbReference type="ARBA" id="ARBA00023157"/>
    </source>
</evidence>
<dbReference type="RefSeq" id="WP_110265665.1">
    <property type="nucleotide sequence ID" value="NZ_CAWNXA010000007.1"/>
</dbReference>
<dbReference type="EMBL" id="QICN01000007">
    <property type="protein sequence ID" value="PXV66540.1"/>
    <property type="molecule type" value="Genomic_DNA"/>
</dbReference>
<reference evidence="6 7" key="1">
    <citation type="submission" date="2018-04" db="EMBL/GenBank/DDBJ databases">
        <title>Genomic Encyclopedia of Type Strains, Phase IV (KMG-IV): sequencing the most valuable type-strain genomes for metagenomic binning, comparative biology and taxonomic classification.</title>
        <authorList>
            <person name="Goeker M."/>
        </authorList>
    </citation>
    <scope>NUCLEOTIDE SEQUENCE [LARGE SCALE GENOMIC DNA]</scope>
    <source>
        <strain evidence="6 7">DSM 104150</strain>
    </source>
</reference>
<dbReference type="GO" id="GO:0005737">
    <property type="term" value="C:cytoplasm"/>
    <property type="evidence" value="ECO:0007669"/>
    <property type="project" value="TreeGrafter"/>
</dbReference>
<dbReference type="CDD" id="cd02947">
    <property type="entry name" value="TRX_family"/>
    <property type="match status" value="1"/>
</dbReference>